<dbReference type="GO" id="GO:0022008">
    <property type="term" value="P:neurogenesis"/>
    <property type="evidence" value="ECO:0007669"/>
    <property type="project" value="TreeGrafter"/>
</dbReference>
<dbReference type="SUPFAM" id="SSF54695">
    <property type="entry name" value="POZ domain"/>
    <property type="match status" value="1"/>
</dbReference>
<dbReference type="SMART" id="SM00225">
    <property type="entry name" value="BTB"/>
    <property type="match status" value="1"/>
</dbReference>
<dbReference type="InterPro" id="IPR000210">
    <property type="entry name" value="BTB/POZ_dom"/>
</dbReference>
<dbReference type="EMBL" id="CAJPIZ010007568">
    <property type="protein sequence ID" value="CAG2110407.1"/>
    <property type="molecule type" value="Genomic_DNA"/>
</dbReference>
<feature type="domain" description="BTB" evidence="1">
    <location>
        <begin position="48"/>
        <end position="120"/>
    </location>
</feature>
<dbReference type="Gene3D" id="3.30.710.10">
    <property type="entry name" value="Potassium Channel Kv1.1, Chain A"/>
    <property type="match status" value="1"/>
</dbReference>
<protein>
    <recommendedName>
        <fullName evidence="1">BTB domain-containing protein</fullName>
    </recommendedName>
</protein>
<name>A0A7R9Q3C2_9ACAR</name>
<proteinExistence type="predicted"/>
<dbReference type="PANTHER" id="PTHR45774:SF3">
    <property type="entry name" value="BTB (POZ) DOMAIN-CONTAINING 2B-RELATED"/>
    <property type="match status" value="1"/>
</dbReference>
<dbReference type="Gene3D" id="1.25.40.420">
    <property type="match status" value="1"/>
</dbReference>
<evidence type="ECO:0000313" key="2">
    <source>
        <dbReference type="EMBL" id="CAD7629977.1"/>
    </source>
</evidence>
<dbReference type="OrthoDB" id="6412022at2759"/>
<keyword evidence="3" id="KW-1185">Reference proteome</keyword>
<dbReference type="Pfam" id="PF00651">
    <property type="entry name" value="BTB"/>
    <property type="match status" value="1"/>
</dbReference>
<dbReference type="GO" id="GO:0005829">
    <property type="term" value="C:cytosol"/>
    <property type="evidence" value="ECO:0007669"/>
    <property type="project" value="TreeGrafter"/>
</dbReference>
<dbReference type="EMBL" id="OC862143">
    <property type="protein sequence ID" value="CAD7629977.1"/>
    <property type="molecule type" value="Genomic_DNA"/>
</dbReference>
<gene>
    <name evidence="2" type="ORF">OSB1V03_LOCUS10391</name>
</gene>
<dbReference type="InterPro" id="IPR011705">
    <property type="entry name" value="BACK"/>
</dbReference>
<dbReference type="GO" id="GO:0000932">
    <property type="term" value="C:P-body"/>
    <property type="evidence" value="ECO:0007669"/>
    <property type="project" value="TreeGrafter"/>
</dbReference>
<dbReference type="AlphaFoldDB" id="A0A7R9Q3C2"/>
<dbReference type="PROSITE" id="PS50097">
    <property type="entry name" value="BTB"/>
    <property type="match status" value="1"/>
</dbReference>
<evidence type="ECO:0000259" key="1">
    <source>
        <dbReference type="PROSITE" id="PS50097"/>
    </source>
</evidence>
<accession>A0A7R9Q3C2</accession>
<organism evidence="2">
    <name type="scientific">Medioppia subpectinata</name>
    <dbReference type="NCBI Taxonomy" id="1979941"/>
    <lineage>
        <taxon>Eukaryota</taxon>
        <taxon>Metazoa</taxon>
        <taxon>Ecdysozoa</taxon>
        <taxon>Arthropoda</taxon>
        <taxon>Chelicerata</taxon>
        <taxon>Arachnida</taxon>
        <taxon>Acari</taxon>
        <taxon>Acariformes</taxon>
        <taxon>Sarcoptiformes</taxon>
        <taxon>Oribatida</taxon>
        <taxon>Brachypylina</taxon>
        <taxon>Oppioidea</taxon>
        <taxon>Oppiidae</taxon>
        <taxon>Medioppia</taxon>
    </lineage>
</organism>
<dbReference type="InterPro" id="IPR011333">
    <property type="entry name" value="SKP1/BTB/POZ_sf"/>
</dbReference>
<dbReference type="Pfam" id="PF07707">
    <property type="entry name" value="BACK"/>
    <property type="match status" value="1"/>
</dbReference>
<evidence type="ECO:0000313" key="3">
    <source>
        <dbReference type="Proteomes" id="UP000759131"/>
    </source>
</evidence>
<sequence length="485" mass="54098">MAANNGYQRCCERTTATTPSLAIACGNRCPKTTMKDRLSSLYDNHVMADVVFICRANETLMAHKLILALASRVFDQLFNHCVNESALKVSAEDGMTYVELKDCHIDDLRPVVRYMYTDDVCDITDANVANVVFWAKKLTVQPVIDKCVHFLRDKINANNCLNWWTKLAPKLADETQLMARCLEMIAANASNLFKSKDIINVSLNELNVLLDRNDLDIKEVDLFNAAILWSRQQCIRRGLVCDDRNLRQTLGVAFEKIRFPVMSSVDFGHIVDKHKELFVKEELCSLIAYINAGVLPKTRLPFNARLREPTESLLFNTYQQMCCPSNQPSTACCSPTTPLGYQTYVCLCQSYTDCGFNGHVLTSPTHSLHVSSLMPPPPSQPYSPNFGGYGRKVSAQTSPPGFKERKRVPLTITDPKSGQRLNIQDLAAGLQPFNANHGSTVGHQNNHEKKIQIVNTSEVTAEVSAVDSECDSLIVSEDYTSDASL</sequence>
<dbReference type="Proteomes" id="UP000759131">
    <property type="component" value="Unassembled WGS sequence"/>
</dbReference>
<reference evidence="2" key="1">
    <citation type="submission" date="2020-11" db="EMBL/GenBank/DDBJ databases">
        <authorList>
            <person name="Tran Van P."/>
        </authorList>
    </citation>
    <scope>NUCLEOTIDE SEQUENCE</scope>
</reference>
<dbReference type="PANTHER" id="PTHR45774">
    <property type="entry name" value="BTB/POZ DOMAIN-CONTAINING"/>
    <property type="match status" value="1"/>
</dbReference>
<dbReference type="SMART" id="SM00875">
    <property type="entry name" value="BACK"/>
    <property type="match status" value="1"/>
</dbReference>